<dbReference type="Proteomes" id="UP000612362">
    <property type="component" value="Unassembled WGS sequence"/>
</dbReference>
<dbReference type="GO" id="GO:0016757">
    <property type="term" value="F:glycosyltransferase activity"/>
    <property type="evidence" value="ECO:0007669"/>
    <property type="project" value="UniProtKB-KW"/>
</dbReference>
<name>A0A8J3HU22_9CHLR</name>
<dbReference type="RefSeq" id="WP_220192764.1">
    <property type="nucleotide sequence ID" value="NZ_BNJF01000001.1"/>
</dbReference>
<organism evidence="5 6">
    <name type="scientific">Ktedonospora formicarum</name>
    <dbReference type="NCBI Taxonomy" id="2778364"/>
    <lineage>
        <taxon>Bacteria</taxon>
        <taxon>Bacillati</taxon>
        <taxon>Chloroflexota</taxon>
        <taxon>Ktedonobacteria</taxon>
        <taxon>Ktedonobacterales</taxon>
        <taxon>Ktedonobacteraceae</taxon>
        <taxon>Ktedonospora</taxon>
    </lineage>
</organism>
<protein>
    <submittedName>
        <fullName evidence="5">Glycosyl transferase</fullName>
    </submittedName>
</protein>
<feature type="transmembrane region" description="Helical" evidence="4">
    <location>
        <begin position="344"/>
        <end position="363"/>
    </location>
</feature>
<feature type="transmembrane region" description="Helical" evidence="4">
    <location>
        <begin position="372"/>
        <end position="390"/>
    </location>
</feature>
<accession>A0A8J3HU22</accession>
<dbReference type="PANTHER" id="PTHR43630">
    <property type="entry name" value="POLY-BETA-1,6-N-ACETYL-D-GLUCOSAMINE SYNTHASE"/>
    <property type="match status" value="1"/>
</dbReference>
<keyword evidence="6" id="KW-1185">Reference proteome</keyword>
<dbReference type="InterPro" id="IPR029044">
    <property type="entry name" value="Nucleotide-diphossugar_trans"/>
</dbReference>
<dbReference type="SUPFAM" id="SSF53448">
    <property type="entry name" value="Nucleotide-diphospho-sugar transferases"/>
    <property type="match status" value="1"/>
</dbReference>
<comment type="caution">
    <text evidence="5">The sequence shown here is derived from an EMBL/GenBank/DDBJ whole genome shotgun (WGS) entry which is preliminary data.</text>
</comment>
<evidence type="ECO:0000256" key="3">
    <source>
        <dbReference type="ARBA" id="ARBA00022679"/>
    </source>
</evidence>
<evidence type="ECO:0000313" key="5">
    <source>
        <dbReference type="EMBL" id="GHO43281.1"/>
    </source>
</evidence>
<sequence>MILLDALRWLLGSLEVLFLLPLLYLCLLCFSALLYARKRSRKIVPQITTDEARHFAILIPAHNEEVILSHLLESLSKLRYPQTKYAVHVVADNCDDRTAEIARQYEGVYVHERFDRQKRGKGYALNWLIQCIEDEPEAEHIDAYVVLDADSIVEATFLEAMSRELVRGARALQAQNTVLNTVESPSTVLRWLALTLINHVRQLGRNGLGSTAALTGNGMCLSRDLLQLYPWRAFSVAEDYQYYLMIVEQGERVRYVPEALARSHMPTSFEQMRTQDVRWEAAEPEQPSWKIALRLFWSGLRARDGVRLEAMIELLVPPLSLLVGGCIIAVVFSCLLFSWPNILLAFLALVCLLTYLVTGLYFLQPDRAVYRALWHAPGFMLWKLWVYFVVRRSKKHTTEWVRTSRTTVVK</sequence>
<dbReference type="AlphaFoldDB" id="A0A8J3HU22"/>
<keyword evidence="2" id="KW-0328">Glycosyltransferase</keyword>
<keyword evidence="4" id="KW-1133">Transmembrane helix</keyword>
<dbReference type="Gene3D" id="3.90.550.10">
    <property type="entry name" value="Spore Coat Polysaccharide Biosynthesis Protein SpsA, Chain A"/>
    <property type="match status" value="1"/>
</dbReference>
<dbReference type="Pfam" id="PF13641">
    <property type="entry name" value="Glyco_tranf_2_3"/>
    <property type="match status" value="1"/>
</dbReference>
<evidence type="ECO:0000256" key="1">
    <source>
        <dbReference type="ARBA" id="ARBA00006739"/>
    </source>
</evidence>
<evidence type="ECO:0000313" key="6">
    <source>
        <dbReference type="Proteomes" id="UP000612362"/>
    </source>
</evidence>
<comment type="similarity">
    <text evidence="1">Belongs to the glycosyltransferase 2 family.</text>
</comment>
<feature type="transmembrane region" description="Helical" evidence="4">
    <location>
        <begin position="16"/>
        <end position="36"/>
    </location>
</feature>
<keyword evidence="4" id="KW-0472">Membrane</keyword>
<reference evidence="5" key="1">
    <citation type="submission" date="2020-10" db="EMBL/GenBank/DDBJ databases">
        <title>Taxonomic study of unclassified bacteria belonging to the class Ktedonobacteria.</title>
        <authorList>
            <person name="Yabe S."/>
            <person name="Wang C.M."/>
            <person name="Zheng Y."/>
            <person name="Sakai Y."/>
            <person name="Cavaletti L."/>
            <person name="Monciardini P."/>
            <person name="Donadio S."/>
        </authorList>
    </citation>
    <scope>NUCLEOTIDE SEQUENCE</scope>
    <source>
        <strain evidence="5">SOSP1-1</strain>
    </source>
</reference>
<evidence type="ECO:0000256" key="4">
    <source>
        <dbReference type="SAM" id="Phobius"/>
    </source>
</evidence>
<dbReference type="PANTHER" id="PTHR43630:SF1">
    <property type="entry name" value="POLY-BETA-1,6-N-ACETYL-D-GLUCOSAMINE SYNTHASE"/>
    <property type="match status" value="1"/>
</dbReference>
<feature type="transmembrane region" description="Helical" evidence="4">
    <location>
        <begin position="314"/>
        <end position="338"/>
    </location>
</feature>
<evidence type="ECO:0000256" key="2">
    <source>
        <dbReference type="ARBA" id="ARBA00022676"/>
    </source>
</evidence>
<keyword evidence="4" id="KW-0812">Transmembrane</keyword>
<gene>
    <name evidence="5" type="ORF">KSX_14440</name>
</gene>
<dbReference type="EMBL" id="BNJF01000001">
    <property type="protein sequence ID" value="GHO43281.1"/>
    <property type="molecule type" value="Genomic_DNA"/>
</dbReference>
<keyword evidence="3 5" id="KW-0808">Transferase</keyword>
<dbReference type="CDD" id="cd06438">
    <property type="entry name" value="EpsO_like"/>
    <property type="match status" value="1"/>
</dbReference>
<proteinExistence type="inferred from homology"/>